<dbReference type="InterPro" id="IPR002933">
    <property type="entry name" value="Peptidase_M20"/>
</dbReference>
<dbReference type="PIRSF" id="PIRSF001235">
    <property type="entry name" value="Amidase_carbamoylase"/>
    <property type="match status" value="1"/>
</dbReference>
<evidence type="ECO:0000256" key="2">
    <source>
        <dbReference type="ARBA" id="ARBA00022801"/>
    </source>
</evidence>
<dbReference type="SUPFAM" id="SSF53187">
    <property type="entry name" value="Zn-dependent exopeptidases"/>
    <property type="match status" value="1"/>
</dbReference>
<proteinExistence type="inferred from homology"/>
<dbReference type="SUPFAM" id="SSF55031">
    <property type="entry name" value="Bacterial exopeptidase dimerisation domain"/>
    <property type="match status" value="1"/>
</dbReference>
<dbReference type="GO" id="GO:0046872">
    <property type="term" value="F:metal ion binding"/>
    <property type="evidence" value="ECO:0007669"/>
    <property type="project" value="UniProtKB-KW"/>
</dbReference>
<keyword evidence="3" id="KW-0479">Metal-binding</keyword>
<gene>
    <name evidence="6" type="ORF">HYQ43_20250</name>
</gene>
<feature type="binding site" evidence="3">
    <location>
        <position position="189"/>
    </location>
    <ligand>
        <name>Zn(2+)</name>
        <dbReference type="ChEBI" id="CHEBI:29105"/>
        <label>1</label>
    </ligand>
</feature>
<dbReference type="CDD" id="cd03884">
    <property type="entry name" value="M20_bAS"/>
    <property type="match status" value="1"/>
</dbReference>
<dbReference type="InterPro" id="IPR036264">
    <property type="entry name" value="Bact_exopeptidase_dim_dom"/>
</dbReference>
<keyword evidence="2 6" id="KW-0378">Hydrolase</keyword>
<comment type="cofactor">
    <cofactor evidence="3">
        <name>Zn(2+)</name>
        <dbReference type="ChEBI" id="CHEBI:29105"/>
    </cofactor>
    <text evidence="3">Binds 2 Zn(2+) ions per subunit.</text>
</comment>
<geneLocation type="plasmid" evidence="6 7">
    <name>unnamed1</name>
</geneLocation>
<dbReference type="PANTHER" id="PTHR32494">
    <property type="entry name" value="ALLANTOATE DEIMINASE-RELATED"/>
    <property type="match status" value="1"/>
</dbReference>
<feature type="domain" description="Peptidase M20 dimerisation" evidence="5">
    <location>
        <begin position="212"/>
        <end position="309"/>
    </location>
</feature>
<reference evidence="6 7" key="1">
    <citation type="submission" date="2020-07" db="EMBL/GenBank/DDBJ databases">
        <title>The complete genome of Paracoccus pantotrophus ACCC 10489.</title>
        <authorList>
            <person name="Si Y."/>
        </authorList>
    </citation>
    <scope>NUCLEOTIDE SEQUENCE [LARGE SCALE GENOMIC DNA]</scope>
    <source>
        <strain evidence="6 7">ACCC10489</strain>
        <plasmid evidence="6 7">unnamed1</plasmid>
    </source>
</reference>
<dbReference type="Pfam" id="PF01546">
    <property type="entry name" value="Peptidase_M20"/>
    <property type="match status" value="1"/>
</dbReference>
<feature type="binding site" evidence="3">
    <location>
        <position position="380"/>
    </location>
    <ligand>
        <name>Zn(2+)</name>
        <dbReference type="ChEBI" id="CHEBI:29105"/>
        <label>2</label>
    </ligand>
</feature>
<sequence>MIDKERLFENLMRLGEIGRTESGGVSRLALTDLDQEGLELISGWMKDAGLDVRMDEAGNLIGRKEGRIAEAPAVLTGSHSDTVREGGKFDGALGILGAIEALRCMNEAGVVTDHPIEVYAYRDEEGCRFASSYSGSRIVTGKFEPARLTKADADGITVAEALTKLGIDWTRVGRAARLQGSAKAYVELHIEQGCVLERAGVSVGVVSGICASARGRITLTGEAQHAGTTPMRMRRDPMAAAAVIIQMIEQEASETGTTVATVGTLRTLPGGVNIIPGQVEFTLDCRDLSEAVRDRVLDRITRQVHEICRQRDIECRIEVYSRGLAKLCSQEVQDAIRRACDKVGVGALSLPSGAGHDSGSFHDFCPMGMIFVRCVGGISHSPAEWSTPEDCAAGADVLYHTLLELASARGSGTAAEMLAGTIEITQN</sequence>
<name>A0A7H9C0C4_PARPN</name>
<dbReference type="GO" id="GO:0016813">
    <property type="term" value="F:hydrolase activity, acting on carbon-nitrogen (but not peptide) bonds, in linear amidines"/>
    <property type="evidence" value="ECO:0007669"/>
    <property type="project" value="InterPro"/>
</dbReference>
<feature type="binding site" evidence="4">
    <location>
        <position position="214"/>
    </location>
    <ligand>
        <name>allantoate</name>
        <dbReference type="ChEBI" id="CHEBI:17536"/>
    </ligand>
</feature>
<organism evidence="6 7">
    <name type="scientific">Paracoccus pantotrophus</name>
    <name type="common">Thiosphaera pantotropha</name>
    <dbReference type="NCBI Taxonomy" id="82367"/>
    <lineage>
        <taxon>Bacteria</taxon>
        <taxon>Pseudomonadati</taxon>
        <taxon>Pseudomonadota</taxon>
        <taxon>Alphaproteobacteria</taxon>
        <taxon>Rhodobacterales</taxon>
        <taxon>Paracoccaceae</taxon>
        <taxon>Paracoccus</taxon>
    </lineage>
</organism>
<dbReference type="InterPro" id="IPR010158">
    <property type="entry name" value="Amidase_Cbmase"/>
</dbReference>
<dbReference type="EMBL" id="CP058691">
    <property type="protein sequence ID" value="QLH16568.1"/>
    <property type="molecule type" value="Genomic_DNA"/>
</dbReference>
<feature type="binding site" evidence="3">
    <location>
        <position position="90"/>
    </location>
    <ligand>
        <name>Zn(2+)</name>
        <dbReference type="ChEBI" id="CHEBI:29105"/>
        <label>2</label>
    </ligand>
</feature>
<evidence type="ECO:0000256" key="3">
    <source>
        <dbReference type="PIRSR" id="PIRSR001235-1"/>
    </source>
</evidence>
<evidence type="ECO:0000259" key="5">
    <source>
        <dbReference type="Pfam" id="PF07687"/>
    </source>
</evidence>
<evidence type="ECO:0000256" key="4">
    <source>
        <dbReference type="PIRSR" id="PIRSR001235-2"/>
    </source>
</evidence>
<protein>
    <submittedName>
        <fullName evidence="6">Zn-dependent hydrolase</fullName>
    </submittedName>
</protein>
<dbReference type="AlphaFoldDB" id="A0A7H9C0C4"/>
<feature type="binding site" evidence="3">
    <location>
        <position position="90"/>
    </location>
    <ligand>
        <name>Zn(2+)</name>
        <dbReference type="ChEBI" id="CHEBI:29105"/>
        <label>1</label>
    </ligand>
</feature>
<dbReference type="PANTHER" id="PTHR32494:SF5">
    <property type="entry name" value="ALLANTOATE AMIDOHYDROLASE"/>
    <property type="match status" value="1"/>
</dbReference>
<dbReference type="NCBIfam" id="NF006771">
    <property type="entry name" value="PRK09290.1-5"/>
    <property type="match status" value="1"/>
</dbReference>
<keyword evidence="3" id="KW-0862">Zinc</keyword>
<evidence type="ECO:0000313" key="7">
    <source>
        <dbReference type="Proteomes" id="UP000509322"/>
    </source>
</evidence>
<dbReference type="InterPro" id="IPR011650">
    <property type="entry name" value="Peptidase_M20_dimer"/>
</dbReference>
<dbReference type="Pfam" id="PF07687">
    <property type="entry name" value="M20_dimer"/>
    <property type="match status" value="1"/>
</dbReference>
<comment type="similarity">
    <text evidence="1">Belongs to the peptidase M20 family.</text>
</comment>
<accession>A0A7H9C0C4</accession>
<feature type="binding site" evidence="3">
    <location>
        <position position="125"/>
    </location>
    <ligand>
        <name>Zn(2+)</name>
        <dbReference type="ChEBI" id="CHEBI:29105"/>
        <label>2</label>
    </ligand>
</feature>
<feature type="binding site" evidence="4">
    <location>
        <position position="286"/>
    </location>
    <ligand>
        <name>allantoate</name>
        <dbReference type="ChEBI" id="CHEBI:17536"/>
    </ligand>
</feature>
<evidence type="ECO:0000256" key="1">
    <source>
        <dbReference type="ARBA" id="ARBA00006153"/>
    </source>
</evidence>
<evidence type="ECO:0000313" key="6">
    <source>
        <dbReference type="EMBL" id="QLH16568.1"/>
    </source>
</evidence>
<dbReference type="Proteomes" id="UP000509322">
    <property type="component" value="Plasmid unnamed1"/>
</dbReference>
<feature type="binding site" evidence="4">
    <location>
        <position position="273"/>
    </location>
    <ligand>
        <name>allantoate</name>
        <dbReference type="ChEBI" id="CHEBI:17536"/>
    </ligand>
</feature>
<dbReference type="NCBIfam" id="TIGR01879">
    <property type="entry name" value="hydantase"/>
    <property type="match status" value="1"/>
</dbReference>
<feature type="binding site" evidence="3">
    <location>
        <position position="79"/>
    </location>
    <ligand>
        <name>Zn(2+)</name>
        <dbReference type="ChEBI" id="CHEBI:29105"/>
        <label>1</label>
    </ligand>
</feature>
<dbReference type="Gene3D" id="3.30.70.360">
    <property type="match status" value="1"/>
</dbReference>
<keyword evidence="6" id="KW-0614">Plasmid</keyword>
<dbReference type="RefSeq" id="WP_179922258.1">
    <property type="nucleotide sequence ID" value="NZ_CP058691.1"/>
</dbReference>
<dbReference type="Gene3D" id="3.40.630.10">
    <property type="entry name" value="Zn peptidases"/>
    <property type="match status" value="1"/>
</dbReference>